<accession>A0A3M7R6I9</accession>
<proteinExistence type="predicted"/>
<dbReference type="Proteomes" id="UP000276133">
    <property type="component" value="Unassembled WGS sequence"/>
</dbReference>
<sequence length="84" mass="9829">MTLEIFILFQYKLSAILDIDIILPIIIKKALFKKSIFAWNKALLNTKPFRKIHSLQILSVNKNLFLFMNSVLNCERSVNFSIEL</sequence>
<evidence type="ECO:0000313" key="2">
    <source>
        <dbReference type="Proteomes" id="UP000276133"/>
    </source>
</evidence>
<reference evidence="1 2" key="1">
    <citation type="journal article" date="2018" name="Sci. Rep.">
        <title>Genomic signatures of local adaptation to the degree of environmental predictability in rotifers.</title>
        <authorList>
            <person name="Franch-Gras L."/>
            <person name="Hahn C."/>
            <person name="Garcia-Roger E.M."/>
            <person name="Carmona M.J."/>
            <person name="Serra M."/>
            <person name="Gomez A."/>
        </authorList>
    </citation>
    <scope>NUCLEOTIDE SEQUENCE [LARGE SCALE GENOMIC DNA]</scope>
    <source>
        <strain evidence="1">HYR1</strain>
    </source>
</reference>
<comment type="caution">
    <text evidence="1">The sequence shown here is derived from an EMBL/GenBank/DDBJ whole genome shotgun (WGS) entry which is preliminary data.</text>
</comment>
<evidence type="ECO:0000313" key="1">
    <source>
        <dbReference type="EMBL" id="RNA19170.1"/>
    </source>
</evidence>
<protein>
    <submittedName>
        <fullName evidence="1">Uncharacterized protein</fullName>
    </submittedName>
</protein>
<dbReference type="AlphaFoldDB" id="A0A3M7R6I9"/>
<gene>
    <name evidence="1" type="ORF">BpHYR1_020407</name>
</gene>
<name>A0A3M7R6I9_BRAPC</name>
<dbReference type="EMBL" id="REGN01004092">
    <property type="protein sequence ID" value="RNA19170.1"/>
    <property type="molecule type" value="Genomic_DNA"/>
</dbReference>
<keyword evidence="2" id="KW-1185">Reference proteome</keyword>
<organism evidence="1 2">
    <name type="scientific">Brachionus plicatilis</name>
    <name type="common">Marine rotifer</name>
    <name type="synonym">Brachionus muelleri</name>
    <dbReference type="NCBI Taxonomy" id="10195"/>
    <lineage>
        <taxon>Eukaryota</taxon>
        <taxon>Metazoa</taxon>
        <taxon>Spiralia</taxon>
        <taxon>Gnathifera</taxon>
        <taxon>Rotifera</taxon>
        <taxon>Eurotatoria</taxon>
        <taxon>Monogononta</taxon>
        <taxon>Pseudotrocha</taxon>
        <taxon>Ploima</taxon>
        <taxon>Brachionidae</taxon>
        <taxon>Brachionus</taxon>
    </lineage>
</organism>